<feature type="chain" id="PRO_5019577684" evidence="1">
    <location>
        <begin position="25"/>
        <end position="301"/>
    </location>
</feature>
<sequence>MSRRFAPIPLPLALALLLAGPASGQELLRWKFTEGDSHRFELSQEQVISATVAEQDVSTSTQQSIAMTWDVLSVEEDGSARLSQTIDRVKVLQKTPFVEISYDSAAEAGEEAPSGPSAMLKQVVDALIGFRVVLVMTPRGEVRDVELPEETLERLRSAGPAAAALQNLSTPEGIDRMISQATLVLPERPVEAGASWSRTAELPTPQGELTLTSTFSYEGLQDNLATIGLTLTVDAIRPNADAPFRLEVGDQAGSGSYSFDPALGVLRSSRVSQSLTFLITVMDQQYSSEAESTTTLTLIDP</sequence>
<name>A0A432MP92_9BACT</name>
<dbReference type="EMBL" id="RYZH01000004">
    <property type="protein sequence ID" value="RUL89140.1"/>
    <property type="molecule type" value="Genomic_DNA"/>
</dbReference>
<organism evidence="2 3">
    <name type="scientific">Tautonia sociabilis</name>
    <dbReference type="NCBI Taxonomy" id="2080755"/>
    <lineage>
        <taxon>Bacteria</taxon>
        <taxon>Pseudomonadati</taxon>
        <taxon>Planctomycetota</taxon>
        <taxon>Planctomycetia</taxon>
        <taxon>Isosphaerales</taxon>
        <taxon>Isosphaeraceae</taxon>
        <taxon>Tautonia</taxon>
    </lineage>
</organism>
<evidence type="ECO:0000313" key="3">
    <source>
        <dbReference type="Proteomes" id="UP000280296"/>
    </source>
</evidence>
<feature type="signal peptide" evidence="1">
    <location>
        <begin position="1"/>
        <end position="24"/>
    </location>
</feature>
<dbReference type="Proteomes" id="UP000280296">
    <property type="component" value="Unassembled WGS sequence"/>
</dbReference>
<keyword evidence="3" id="KW-1185">Reference proteome</keyword>
<dbReference type="Pfam" id="PF19777">
    <property type="entry name" value="DUF6263"/>
    <property type="match status" value="1"/>
</dbReference>
<keyword evidence="1" id="KW-0732">Signal</keyword>
<protein>
    <submittedName>
        <fullName evidence="2">Uncharacterized protein</fullName>
    </submittedName>
</protein>
<reference evidence="2 3" key="1">
    <citation type="submission" date="2018-12" db="EMBL/GenBank/DDBJ databases">
        <authorList>
            <person name="Toschakov S.V."/>
        </authorList>
    </citation>
    <scope>NUCLEOTIDE SEQUENCE [LARGE SCALE GENOMIC DNA]</scope>
    <source>
        <strain evidence="2 3">GM2012</strain>
    </source>
</reference>
<comment type="caution">
    <text evidence="2">The sequence shown here is derived from an EMBL/GenBank/DDBJ whole genome shotgun (WGS) entry which is preliminary data.</text>
</comment>
<accession>A0A432MP92</accession>
<reference evidence="2 3" key="2">
    <citation type="submission" date="2019-01" db="EMBL/GenBank/DDBJ databases">
        <title>Tautonia sociabilis, a novel thermotolerant planctomycete of Isosphaeraceae family, isolated from a 4000 m deep subterranean habitat.</title>
        <authorList>
            <person name="Kovaleva O.L."/>
            <person name="Elcheninov A.G."/>
            <person name="Van Heerden E."/>
            <person name="Toshchakov S.V."/>
            <person name="Novikov A."/>
            <person name="Bonch-Osmolovskaya E.A."/>
            <person name="Kublanov I.V."/>
        </authorList>
    </citation>
    <scope>NUCLEOTIDE SEQUENCE [LARGE SCALE GENOMIC DNA]</scope>
    <source>
        <strain evidence="2 3">GM2012</strain>
    </source>
</reference>
<proteinExistence type="predicted"/>
<dbReference type="InterPro" id="IPR046230">
    <property type="entry name" value="DUF6263"/>
</dbReference>
<evidence type="ECO:0000313" key="2">
    <source>
        <dbReference type="EMBL" id="RUL89140.1"/>
    </source>
</evidence>
<gene>
    <name evidence="2" type="ORF">TsocGM_03210</name>
</gene>
<evidence type="ECO:0000256" key="1">
    <source>
        <dbReference type="SAM" id="SignalP"/>
    </source>
</evidence>
<dbReference type="RefSeq" id="WP_126723875.1">
    <property type="nucleotide sequence ID" value="NZ_RYZH01000004.1"/>
</dbReference>
<dbReference type="OrthoDB" id="269991at2"/>
<dbReference type="AlphaFoldDB" id="A0A432MP92"/>